<comment type="subcellular location">
    <subcellularLocation>
        <location evidence="1">Nucleus</location>
    </subcellularLocation>
</comment>
<dbReference type="InterPro" id="IPR001494">
    <property type="entry name" value="Importin-beta_N"/>
</dbReference>
<dbReference type="PROSITE" id="PS50166">
    <property type="entry name" value="IMPORTIN_B_NT"/>
    <property type="match status" value="1"/>
</dbReference>
<evidence type="ECO:0000256" key="2">
    <source>
        <dbReference type="ARBA" id="ARBA00022448"/>
    </source>
</evidence>
<dbReference type="Gene3D" id="1.25.10.10">
    <property type="entry name" value="Leucine-rich Repeat Variant"/>
    <property type="match status" value="1"/>
</dbReference>
<dbReference type="HOGENOM" id="CLU_008920_1_1_1"/>
<dbReference type="SMART" id="SM00913">
    <property type="entry name" value="IBN_N"/>
    <property type="match status" value="1"/>
</dbReference>
<dbReference type="OrthoDB" id="431626at2759"/>
<keyword evidence="4" id="KW-0539">Nucleus</keyword>
<dbReference type="EMBL" id="HE580268">
    <property type="protein sequence ID" value="CCD23657.1"/>
    <property type="molecule type" value="Genomic_DNA"/>
</dbReference>
<sequence length="1013" mass="114279">MDINQLIVQAQSSDNAVRDAAESQLLQACDTNAAQIFTSLMKGACDGNTDIASRQFALLSLRKLITMYWSPGFESYRNTSTINDQTKEYIRESLLNICLDDLQDSKITKSAAYCVVQISAVDFPDQWPQLLVILYDTISQSHSLNAMSLLNEIYDDVVSEEMFFEGQIGMETLQIIFQVLSNNEGKIEAKIAATKLFNACILQMSVLDPSSSLKRKKLAEECIPKSIQVLGQLLEYYTIDTTVDSKMLTSILELRSKIYENVVLIKNELPKRLFQRNLMASFKFQTLKDLSSSCTLYETYCLNNIEVVNSDNLHDALSECSIHMLDFLTATCSLKFDNSEVSTIVQDLTVLCCLDNDSQEELAADFNAFVSKETGLLPSYTIRDQASEFLNSLSDPNYATILQAIINTFISTMNQPSRNDRILESILYLLQSLMTNEDDVTNINPNILLEPLSSLFDYETENPFLHSRLILLIPKILEKFMDEIPNVKVVTKDFLTKSLKYSLQMNDGLNKISALIGYTYYAYFAELPSVLGRDVCTQVQENILLLITQVVHESEEDTHGLLVEVLNHVIDCNPEDIAVQGILETEFYMVLSISSKDPANIQVAIGSEECLEKLLEGVNTRTYTHYIDMCLPSFINVIKGHSVTEYKYSPLLSLILEFVTVFMKKKPTDGPLPAIIFEHIFQPLLNVLNHSTEDETLQLATDAFSYLLYNTDSTLMIPHLEEIVAVLDRLLSINVSDTAAMNVGTLIVTIFSKFSNELQSLIPTILRAAVTKLVQAKNISTQQNLISLLCFLTCTDPLQTIEFLYGLDETHSTFAAVMNKWFEAFEVIRGEKKIKENILALSKLYFTCDPRLGSLLVNGDLIPYEGDLIITRSMAKTMPDKYTQIPAYTKIIKLFVSELSFQTQQTGEPTVLNADLKGIEKEEEEVGDDDEWEDVDDVLDYDKLKEYVDDEDPAEFGEDDKDEITGLADVKETVTELLLEFFKEVTSKDTNNFHAIYNTLSDNGKKILSENLL</sequence>
<dbReference type="GO" id="GO:0006607">
    <property type="term" value="P:NLS-bearing protein import into nucleus"/>
    <property type="evidence" value="ECO:0007669"/>
    <property type="project" value="EnsemblFungi"/>
</dbReference>
<dbReference type="GO" id="GO:0005829">
    <property type="term" value="C:cytosol"/>
    <property type="evidence" value="ECO:0007669"/>
    <property type="project" value="TreeGrafter"/>
</dbReference>
<gene>
    <name evidence="6" type="primary">NDAI0B06260</name>
    <name evidence="6" type="ordered locus">NDAI_0B06260</name>
</gene>
<dbReference type="SUPFAM" id="SSF48371">
    <property type="entry name" value="ARM repeat"/>
    <property type="match status" value="1"/>
</dbReference>
<dbReference type="RefSeq" id="XP_003668900.1">
    <property type="nucleotide sequence ID" value="XM_003668852.1"/>
</dbReference>
<feature type="domain" description="Importin N-terminal" evidence="5">
    <location>
        <begin position="21"/>
        <end position="100"/>
    </location>
</feature>
<dbReference type="OMA" id="FINCIVT"/>
<dbReference type="GO" id="GO:0031267">
    <property type="term" value="F:small GTPase binding"/>
    <property type="evidence" value="ECO:0007669"/>
    <property type="project" value="InterPro"/>
</dbReference>
<dbReference type="Pfam" id="PF03810">
    <property type="entry name" value="IBN_N"/>
    <property type="match status" value="1"/>
</dbReference>
<dbReference type="PANTHER" id="PTHR10997">
    <property type="entry name" value="IMPORTIN-7, 8, 11"/>
    <property type="match status" value="1"/>
</dbReference>
<evidence type="ECO:0000313" key="6">
    <source>
        <dbReference type="EMBL" id="CCD23657.1"/>
    </source>
</evidence>
<dbReference type="GO" id="GO:0005635">
    <property type="term" value="C:nuclear envelope"/>
    <property type="evidence" value="ECO:0007669"/>
    <property type="project" value="TreeGrafter"/>
</dbReference>
<organism evidence="6 7">
    <name type="scientific">Naumovozyma dairenensis (strain ATCC 10597 / BCRC 20456 / CBS 421 / NBRC 0211 / NRRL Y-12639)</name>
    <name type="common">Saccharomyces dairenensis</name>
    <dbReference type="NCBI Taxonomy" id="1071378"/>
    <lineage>
        <taxon>Eukaryota</taxon>
        <taxon>Fungi</taxon>
        <taxon>Dikarya</taxon>
        <taxon>Ascomycota</taxon>
        <taxon>Saccharomycotina</taxon>
        <taxon>Saccharomycetes</taxon>
        <taxon>Saccharomycetales</taxon>
        <taxon>Saccharomycetaceae</taxon>
        <taxon>Naumovozyma</taxon>
    </lineage>
</organism>
<protein>
    <recommendedName>
        <fullName evidence="5">Importin N-terminal domain-containing protein</fullName>
    </recommendedName>
</protein>
<name>G0W796_NAUDC</name>
<proteinExistence type="predicted"/>
<evidence type="ECO:0000313" key="7">
    <source>
        <dbReference type="Proteomes" id="UP000000689"/>
    </source>
</evidence>
<dbReference type="STRING" id="1071378.G0W796"/>
<evidence type="ECO:0000256" key="3">
    <source>
        <dbReference type="ARBA" id="ARBA00022927"/>
    </source>
</evidence>
<dbReference type="InterPro" id="IPR016024">
    <property type="entry name" value="ARM-type_fold"/>
</dbReference>
<dbReference type="GO" id="GO:0006334">
    <property type="term" value="P:nucleosome assembly"/>
    <property type="evidence" value="ECO:0007669"/>
    <property type="project" value="EnsemblFungi"/>
</dbReference>
<keyword evidence="2" id="KW-0813">Transport</keyword>
<dbReference type="Pfam" id="PF25018">
    <property type="entry name" value="HEAT_IPO9_c"/>
    <property type="match status" value="1"/>
</dbReference>
<keyword evidence="7" id="KW-1185">Reference proteome</keyword>
<dbReference type="GO" id="GO:0000511">
    <property type="term" value="F:H2A-H2B histone complex chaperone activity"/>
    <property type="evidence" value="ECO:0007669"/>
    <property type="project" value="EnsemblFungi"/>
</dbReference>
<keyword evidence="3" id="KW-0653">Protein transport</keyword>
<dbReference type="Proteomes" id="UP000000689">
    <property type="component" value="Chromosome 2"/>
</dbReference>
<accession>G0W796</accession>
<dbReference type="InterPro" id="IPR056840">
    <property type="entry name" value="HEAT_IPO9_central"/>
</dbReference>
<dbReference type="AlphaFoldDB" id="G0W796"/>
<evidence type="ECO:0000259" key="5">
    <source>
        <dbReference type="PROSITE" id="PS50166"/>
    </source>
</evidence>
<evidence type="ECO:0000256" key="1">
    <source>
        <dbReference type="ARBA" id="ARBA00004123"/>
    </source>
</evidence>
<dbReference type="KEGG" id="ndi:NDAI_0B06260"/>
<dbReference type="GO" id="GO:0061608">
    <property type="term" value="F:nuclear import signal receptor activity"/>
    <property type="evidence" value="ECO:0007669"/>
    <property type="project" value="EnsemblFungi"/>
</dbReference>
<dbReference type="GeneID" id="11497521"/>
<dbReference type="eggNOG" id="KOG2274">
    <property type="taxonomic scope" value="Eukaryota"/>
</dbReference>
<dbReference type="PANTHER" id="PTHR10997:SF9">
    <property type="entry name" value="IMPORTIN-9"/>
    <property type="match status" value="1"/>
</dbReference>
<reference evidence="6 7" key="1">
    <citation type="journal article" date="2011" name="Proc. Natl. Acad. Sci. U.S.A.">
        <title>Evolutionary erosion of yeast sex chromosomes by mating-type switching accidents.</title>
        <authorList>
            <person name="Gordon J.L."/>
            <person name="Armisen D."/>
            <person name="Proux-Wera E."/>
            <person name="Oheigeartaigh S.S."/>
            <person name="Byrne K.P."/>
            <person name="Wolfe K.H."/>
        </authorList>
    </citation>
    <scope>NUCLEOTIDE SEQUENCE [LARGE SCALE GENOMIC DNA]</scope>
    <source>
        <strain evidence="7">ATCC 10597 / BCRC 20456 / CBS 421 / NBRC 0211 / NRRL Y-12639</strain>
    </source>
</reference>
<dbReference type="InterPro" id="IPR011989">
    <property type="entry name" value="ARM-like"/>
</dbReference>
<evidence type="ECO:0000256" key="4">
    <source>
        <dbReference type="ARBA" id="ARBA00023242"/>
    </source>
</evidence>